<sequence>MPPVLAVDGASMFHAQQKIGWFFDPRRLLSHFDEQPATTMVAAFWYASIREPQDQRPFRDALTSIGFTVRTKLVREYTDENDQRHFSGANLEVEICLDLLSVAGRSDEVVLLSGSRHLERLLESLRSRGLRLTLVHTEGMVARDLRNAADRFIDLNDLRHGIEKVETLHASAFSRG</sequence>
<comment type="caution">
    <text evidence="2">The sequence shown here is derived from an EMBL/GenBank/DDBJ whole genome shotgun (WGS) entry which is preliminary data.</text>
</comment>
<dbReference type="InterPro" id="IPR047140">
    <property type="entry name" value="LabA"/>
</dbReference>
<name>A0A524RWB5_9CHRO</name>
<gene>
    <name evidence="2" type="ORF">ERJ68_00510</name>
</gene>
<dbReference type="InterPro" id="IPR021139">
    <property type="entry name" value="NYN"/>
</dbReference>
<evidence type="ECO:0000313" key="3">
    <source>
        <dbReference type="Proteomes" id="UP000315454"/>
    </source>
</evidence>
<dbReference type="CDD" id="cd10911">
    <property type="entry name" value="PIN_LabA"/>
    <property type="match status" value="1"/>
</dbReference>
<dbReference type="GO" id="GO:0004540">
    <property type="term" value="F:RNA nuclease activity"/>
    <property type="evidence" value="ECO:0007669"/>
    <property type="project" value="InterPro"/>
</dbReference>
<evidence type="ECO:0000313" key="2">
    <source>
        <dbReference type="EMBL" id="TGH27823.1"/>
    </source>
</evidence>
<organism evidence="2 3">
    <name type="scientific">Aphanocapsa feldmannii 277cI</name>
    <dbReference type="NCBI Taxonomy" id="2507554"/>
    <lineage>
        <taxon>Bacteria</taxon>
        <taxon>Bacillati</taxon>
        <taxon>Cyanobacteriota</taxon>
        <taxon>Cyanophyceae</taxon>
        <taxon>Oscillatoriophycideae</taxon>
        <taxon>Chroococcales</taxon>
        <taxon>Microcystaceae</taxon>
        <taxon>Aphanocapsa</taxon>
    </lineage>
</organism>
<dbReference type="Pfam" id="PF01936">
    <property type="entry name" value="NYN"/>
    <property type="match status" value="1"/>
</dbReference>
<feature type="domain" description="NYN" evidence="1">
    <location>
        <begin position="6"/>
        <end position="155"/>
    </location>
</feature>
<proteinExistence type="predicted"/>
<dbReference type="AlphaFoldDB" id="A0A524RWB5"/>
<dbReference type="EMBL" id="SRMN01000005">
    <property type="protein sequence ID" value="TGH27823.1"/>
    <property type="molecule type" value="Genomic_DNA"/>
</dbReference>
<dbReference type="Proteomes" id="UP000315454">
    <property type="component" value="Unassembled WGS sequence"/>
</dbReference>
<evidence type="ECO:0000259" key="1">
    <source>
        <dbReference type="Pfam" id="PF01936"/>
    </source>
</evidence>
<dbReference type="PANTHER" id="PTHR35458:SF2">
    <property type="entry name" value="SLR0755 PROTEIN"/>
    <property type="match status" value="1"/>
</dbReference>
<protein>
    <submittedName>
        <fullName evidence="2">NYN domain-containing protein</fullName>
    </submittedName>
</protein>
<dbReference type="PANTHER" id="PTHR35458">
    <property type="entry name" value="SLR0755 PROTEIN"/>
    <property type="match status" value="1"/>
</dbReference>
<dbReference type="Gene3D" id="3.40.50.1010">
    <property type="entry name" value="5'-nuclease"/>
    <property type="match status" value="1"/>
</dbReference>
<reference evidence="2 3" key="1">
    <citation type="journal article" date="2019" name="mSystems">
        <title>Life at home and on the roam: Genomic adaptions reflect the dual lifestyle of an intracellular, facultative symbiont.</title>
        <authorList>
            <person name="Burgsdorf I."/>
        </authorList>
    </citation>
    <scope>NUCLEOTIDE SEQUENCE [LARGE SCALE GENOMIC DNA]</scope>
    <source>
        <strain evidence="2">277cI</strain>
    </source>
</reference>
<accession>A0A524RWB5</accession>